<name>A0AAV9ABJ4_ACOGR</name>
<dbReference type="Proteomes" id="UP001179952">
    <property type="component" value="Unassembled WGS sequence"/>
</dbReference>
<proteinExistence type="predicted"/>
<protein>
    <submittedName>
        <fullName evidence="1">Uncharacterized protein</fullName>
    </submittedName>
</protein>
<gene>
    <name evidence="1" type="ORF">QJS04_geneDACA021172</name>
</gene>
<evidence type="ECO:0000313" key="1">
    <source>
        <dbReference type="EMBL" id="KAK1261599.1"/>
    </source>
</evidence>
<comment type="caution">
    <text evidence="1">The sequence shown here is derived from an EMBL/GenBank/DDBJ whole genome shotgun (WGS) entry which is preliminary data.</text>
</comment>
<reference evidence="1" key="2">
    <citation type="submission" date="2023-06" db="EMBL/GenBank/DDBJ databases">
        <authorList>
            <person name="Ma L."/>
            <person name="Liu K.-W."/>
            <person name="Li Z."/>
            <person name="Hsiao Y.-Y."/>
            <person name="Qi Y."/>
            <person name="Fu T."/>
            <person name="Tang G."/>
            <person name="Zhang D."/>
            <person name="Sun W.-H."/>
            <person name="Liu D.-K."/>
            <person name="Li Y."/>
            <person name="Chen G.-Z."/>
            <person name="Liu X.-D."/>
            <person name="Liao X.-Y."/>
            <person name="Jiang Y.-T."/>
            <person name="Yu X."/>
            <person name="Hao Y."/>
            <person name="Huang J."/>
            <person name="Zhao X.-W."/>
            <person name="Ke S."/>
            <person name="Chen Y.-Y."/>
            <person name="Wu W.-L."/>
            <person name="Hsu J.-L."/>
            <person name="Lin Y.-F."/>
            <person name="Huang M.-D."/>
            <person name="Li C.-Y."/>
            <person name="Huang L."/>
            <person name="Wang Z.-W."/>
            <person name="Zhao X."/>
            <person name="Zhong W.-Y."/>
            <person name="Peng D.-H."/>
            <person name="Ahmad S."/>
            <person name="Lan S."/>
            <person name="Zhang J.-S."/>
            <person name="Tsai W.-C."/>
            <person name="Van De Peer Y."/>
            <person name="Liu Z.-J."/>
        </authorList>
    </citation>
    <scope>NUCLEOTIDE SEQUENCE</scope>
    <source>
        <strain evidence="1">SCP</strain>
        <tissue evidence="1">Leaves</tissue>
    </source>
</reference>
<evidence type="ECO:0000313" key="2">
    <source>
        <dbReference type="Proteomes" id="UP001179952"/>
    </source>
</evidence>
<dbReference type="EMBL" id="JAUJYN010000010">
    <property type="protein sequence ID" value="KAK1261599.1"/>
    <property type="molecule type" value="Genomic_DNA"/>
</dbReference>
<sequence>MEKLREIQSATNKPPCPLPLDSPIFVQVYTWRRRRRVDKEEVKVSRMFASRKSLEWKG</sequence>
<keyword evidence="2" id="KW-1185">Reference proteome</keyword>
<organism evidence="1 2">
    <name type="scientific">Acorus gramineus</name>
    <name type="common">Dwarf sweet flag</name>
    <dbReference type="NCBI Taxonomy" id="55184"/>
    <lineage>
        <taxon>Eukaryota</taxon>
        <taxon>Viridiplantae</taxon>
        <taxon>Streptophyta</taxon>
        <taxon>Embryophyta</taxon>
        <taxon>Tracheophyta</taxon>
        <taxon>Spermatophyta</taxon>
        <taxon>Magnoliopsida</taxon>
        <taxon>Liliopsida</taxon>
        <taxon>Acoraceae</taxon>
        <taxon>Acorus</taxon>
    </lineage>
</organism>
<accession>A0AAV9ABJ4</accession>
<reference evidence="1" key="1">
    <citation type="journal article" date="2023" name="Nat. Commun.">
        <title>Diploid and tetraploid genomes of Acorus and the evolution of monocots.</title>
        <authorList>
            <person name="Ma L."/>
            <person name="Liu K.W."/>
            <person name="Li Z."/>
            <person name="Hsiao Y.Y."/>
            <person name="Qi Y."/>
            <person name="Fu T."/>
            <person name="Tang G.D."/>
            <person name="Zhang D."/>
            <person name="Sun W.H."/>
            <person name="Liu D.K."/>
            <person name="Li Y."/>
            <person name="Chen G.Z."/>
            <person name="Liu X.D."/>
            <person name="Liao X.Y."/>
            <person name="Jiang Y.T."/>
            <person name="Yu X."/>
            <person name="Hao Y."/>
            <person name="Huang J."/>
            <person name="Zhao X.W."/>
            <person name="Ke S."/>
            <person name="Chen Y.Y."/>
            <person name="Wu W.L."/>
            <person name="Hsu J.L."/>
            <person name="Lin Y.F."/>
            <person name="Huang M.D."/>
            <person name="Li C.Y."/>
            <person name="Huang L."/>
            <person name="Wang Z.W."/>
            <person name="Zhao X."/>
            <person name="Zhong W.Y."/>
            <person name="Peng D.H."/>
            <person name="Ahmad S."/>
            <person name="Lan S."/>
            <person name="Zhang J.S."/>
            <person name="Tsai W.C."/>
            <person name="Van de Peer Y."/>
            <person name="Liu Z.J."/>
        </authorList>
    </citation>
    <scope>NUCLEOTIDE SEQUENCE</scope>
    <source>
        <strain evidence="1">SCP</strain>
    </source>
</reference>
<dbReference type="AlphaFoldDB" id="A0AAV9ABJ4"/>